<dbReference type="AlphaFoldDB" id="A0AAJ0G7R3"/>
<accession>A0AAJ0G7R3</accession>
<reference evidence="2" key="1">
    <citation type="submission" date="2023-04" db="EMBL/GenBank/DDBJ databases">
        <title>Black Yeasts Isolated from many extreme environments.</title>
        <authorList>
            <person name="Coleine C."/>
            <person name="Stajich J.E."/>
            <person name="Selbmann L."/>
        </authorList>
    </citation>
    <scope>NUCLEOTIDE SEQUENCE</scope>
    <source>
        <strain evidence="2">CCFEE 5312</strain>
    </source>
</reference>
<keyword evidence="3" id="KW-1185">Reference proteome</keyword>
<name>A0AAJ0G7R3_9PEZI</name>
<organism evidence="2 3">
    <name type="scientific">Extremus antarcticus</name>
    <dbReference type="NCBI Taxonomy" id="702011"/>
    <lineage>
        <taxon>Eukaryota</taxon>
        <taxon>Fungi</taxon>
        <taxon>Dikarya</taxon>
        <taxon>Ascomycota</taxon>
        <taxon>Pezizomycotina</taxon>
        <taxon>Dothideomycetes</taxon>
        <taxon>Dothideomycetidae</taxon>
        <taxon>Mycosphaerellales</taxon>
        <taxon>Extremaceae</taxon>
        <taxon>Extremus</taxon>
    </lineage>
</organism>
<proteinExistence type="predicted"/>
<dbReference type="PANTHER" id="PTHR42085">
    <property type="entry name" value="F-BOX DOMAIN-CONTAINING PROTEIN"/>
    <property type="match status" value="1"/>
</dbReference>
<comment type="caution">
    <text evidence="2">The sequence shown here is derived from an EMBL/GenBank/DDBJ whole genome shotgun (WGS) entry which is preliminary data.</text>
</comment>
<protein>
    <submittedName>
        <fullName evidence="2">Uncharacterized protein</fullName>
    </submittedName>
</protein>
<dbReference type="PANTHER" id="PTHR42085:SF2">
    <property type="entry name" value="F-BOX DOMAIN-CONTAINING PROTEIN"/>
    <property type="match status" value="1"/>
</dbReference>
<dbReference type="InterPro" id="IPR038883">
    <property type="entry name" value="AN11006-like"/>
</dbReference>
<evidence type="ECO:0000313" key="2">
    <source>
        <dbReference type="EMBL" id="KAK3051400.1"/>
    </source>
</evidence>
<sequence>MHDQSTVQEGGYLSVTDSRLYKPGTLCLSPHIAEFLDTAEGKMNIRFRNLDLIIKDRSAAVASYERIHRHETVHVKLHMRSKISSTEDTDSRIWTSYPRLISQTKRFPGNKHHPDELYKKDLEYIADPARTMLGEHLAKNASKGLTFEEVQEVANCVRVARPKDDRMPWCQQKNLNFPGNLRRYSRPGACEEEIETHDKDPTTDESPPALPSILGPYSPALKTPSKDSSVNMLGTRAQKKREADEAPTDNTVDSSASIEQATEPHFRFIDLPPEIRKIVYTVATKTEGPLRLSEFRLPPITSASRQLRLEALPEFFGVNTSTVDVTAPFGAGSYHVNRLPYRGWRYVSPNASRYRTFGTLGLPRSMNSFFHSLDGKIAVRFQNLDVDIRDSSTSPDFYNWHGHEAVQHTVIHIRAAAPSTDARMWTSRYQDNWGMFHQLVDSEYVDRGMEYVSTPVKAFLKANLAEPDYTGLSIKDVQQMANSVRVAPPPGAAISGVHSDCALGCMAAKGDLNNADDNPTRTVMARSQSSYSTARPDPFRLLDLPAELRNLCYRYVTYSPNVQYLRRLKPPAITRVSRQLRSEATPVYFDVNHFTIEITLPYTIGFHTDGPSSFNASFLRETDSRCRKTGTLQLPREIRAFFKGAGPVAARIKNLPTDFVLLGDLKGGDRRGYVTFPLFTVRLSHDMDPVVLRDQLYFASPEDCQEYDDDIDYFGDPVVLSIEAQTTRRGYSGLTIGDVRQLARTVRCEPKNGALKLRKGEWR</sequence>
<dbReference type="EMBL" id="JAWDJX010000026">
    <property type="protein sequence ID" value="KAK3051400.1"/>
    <property type="molecule type" value="Genomic_DNA"/>
</dbReference>
<evidence type="ECO:0000313" key="3">
    <source>
        <dbReference type="Proteomes" id="UP001271007"/>
    </source>
</evidence>
<gene>
    <name evidence="2" type="ORF">LTR09_007423</name>
</gene>
<evidence type="ECO:0000256" key="1">
    <source>
        <dbReference type="SAM" id="MobiDB-lite"/>
    </source>
</evidence>
<dbReference type="Proteomes" id="UP001271007">
    <property type="component" value="Unassembled WGS sequence"/>
</dbReference>
<feature type="region of interest" description="Disordered" evidence="1">
    <location>
        <begin position="191"/>
        <end position="256"/>
    </location>
</feature>